<accession>A0A975GI71</accession>
<dbReference type="Proteomes" id="UP000663720">
    <property type="component" value="Chromosome"/>
</dbReference>
<dbReference type="KEGG" id="dli:dnl_45680"/>
<dbReference type="SUPFAM" id="SSF55166">
    <property type="entry name" value="Hedgehog/DD-peptidase"/>
    <property type="match status" value="1"/>
</dbReference>
<sequence>MKKKYLIIIIWLVCIVSQNHGFGFQAAGSFEHPVIDSSLTWNQALIKKSGLAAPDDIVKDQVLLTVLYYSFDDKIHQGQIIIHKELAADIKMIFALALKEKFPFQSVIPVSQFDWDDNKSMKANNTSGFNYRNAAGSKSLSQHAFGRAVDINPFLNPYIKNNISLPLGSQYKPGKPGTLSHNSPLVKAFLNLGWIWGGNWKTIKDYQHFQKPRAK</sequence>
<dbReference type="CDD" id="cd14845">
    <property type="entry name" value="L-Ala-D-Glu_peptidase_like"/>
    <property type="match status" value="1"/>
</dbReference>
<gene>
    <name evidence="2" type="ORF">dnl_45680</name>
</gene>
<dbReference type="GO" id="GO:0008233">
    <property type="term" value="F:peptidase activity"/>
    <property type="evidence" value="ECO:0007669"/>
    <property type="project" value="InterPro"/>
</dbReference>
<dbReference type="InterPro" id="IPR009045">
    <property type="entry name" value="Zn_M74/Hedgehog-like"/>
</dbReference>
<evidence type="ECO:0000313" key="3">
    <source>
        <dbReference type="Proteomes" id="UP000663720"/>
    </source>
</evidence>
<dbReference type="RefSeq" id="WP_207688153.1">
    <property type="nucleotide sequence ID" value="NZ_CP061799.1"/>
</dbReference>
<dbReference type="Pfam" id="PF13539">
    <property type="entry name" value="Peptidase_M15_4"/>
    <property type="match status" value="1"/>
</dbReference>
<name>A0A975GI71_9BACT</name>
<proteinExistence type="predicted"/>
<evidence type="ECO:0000259" key="1">
    <source>
        <dbReference type="Pfam" id="PF13539"/>
    </source>
</evidence>
<dbReference type="Gene3D" id="3.30.1380.10">
    <property type="match status" value="1"/>
</dbReference>
<dbReference type="EMBL" id="CP061799">
    <property type="protein sequence ID" value="QTA82196.1"/>
    <property type="molecule type" value="Genomic_DNA"/>
</dbReference>
<reference evidence="2" key="1">
    <citation type="journal article" date="2021" name="Microb. Physiol.">
        <title>Proteogenomic Insights into the Physiology of Marine, Sulfate-Reducing, Filamentous Desulfonema limicola and Desulfonema magnum.</title>
        <authorList>
            <person name="Schnaars V."/>
            <person name="Wohlbrand L."/>
            <person name="Scheve S."/>
            <person name="Hinrichs C."/>
            <person name="Reinhardt R."/>
            <person name="Rabus R."/>
        </authorList>
    </citation>
    <scope>NUCLEOTIDE SEQUENCE</scope>
    <source>
        <strain evidence="2">5ac10</strain>
    </source>
</reference>
<evidence type="ECO:0000313" key="2">
    <source>
        <dbReference type="EMBL" id="QTA82196.1"/>
    </source>
</evidence>
<keyword evidence="3" id="KW-1185">Reference proteome</keyword>
<dbReference type="InterPro" id="IPR039561">
    <property type="entry name" value="Peptidase_M15C"/>
</dbReference>
<protein>
    <submittedName>
        <fullName evidence="2">Peptidase, M15C</fullName>
    </submittedName>
</protein>
<dbReference type="AlphaFoldDB" id="A0A975GI71"/>
<feature type="domain" description="Peptidase M15C" evidence="1">
    <location>
        <begin position="136"/>
        <end position="210"/>
    </location>
</feature>
<organism evidence="2 3">
    <name type="scientific">Desulfonema limicola</name>
    <dbReference type="NCBI Taxonomy" id="45656"/>
    <lineage>
        <taxon>Bacteria</taxon>
        <taxon>Pseudomonadati</taxon>
        <taxon>Thermodesulfobacteriota</taxon>
        <taxon>Desulfobacteria</taxon>
        <taxon>Desulfobacterales</taxon>
        <taxon>Desulfococcaceae</taxon>
        <taxon>Desulfonema</taxon>
    </lineage>
</organism>